<reference evidence="1" key="1">
    <citation type="submission" date="2020-05" db="EMBL/GenBank/DDBJ databases">
        <title>Phylogenomic resolution of chytrid fungi.</title>
        <authorList>
            <person name="Stajich J.E."/>
            <person name="Amses K."/>
            <person name="Simmons R."/>
            <person name="Seto K."/>
            <person name="Myers J."/>
            <person name="Bonds A."/>
            <person name="Quandt C.A."/>
            <person name="Barry K."/>
            <person name="Liu P."/>
            <person name="Grigoriev I."/>
            <person name="Longcore J.E."/>
            <person name="James T.Y."/>
        </authorList>
    </citation>
    <scope>NUCLEOTIDE SEQUENCE</scope>
    <source>
        <strain evidence="1">JEL0318</strain>
    </source>
</reference>
<proteinExistence type="predicted"/>
<dbReference type="EMBL" id="JADGJD010000169">
    <property type="protein sequence ID" value="KAJ3053947.1"/>
    <property type="molecule type" value="Genomic_DNA"/>
</dbReference>
<dbReference type="Pfam" id="PF04724">
    <property type="entry name" value="Glyco_transf_17"/>
    <property type="match status" value="1"/>
</dbReference>
<comment type="caution">
    <text evidence="1">The sequence shown here is derived from an EMBL/GenBank/DDBJ whole genome shotgun (WGS) entry which is preliminary data.</text>
</comment>
<gene>
    <name evidence="1" type="ORF">HK097_003020</name>
</gene>
<evidence type="ECO:0000313" key="2">
    <source>
        <dbReference type="Proteomes" id="UP001212841"/>
    </source>
</evidence>
<sequence>MRNYMYSYEFYIDKSLWQAQIHKYEGPETYYRHGKSTDLVLSDSGWHCSFCFRYLADFVFKAKAYSHTDRLQGSEKELLDPSRIQKVICEGSDFFGMLPEAYSWKEFVAKVGNLPKDGSAVGLPKYLVENADRFRFLLPGGCVRES</sequence>
<evidence type="ECO:0000313" key="1">
    <source>
        <dbReference type="EMBL" id="KAJ3053947.1"/>
    </source>
</evidence>
<name>A0AAD5SIG5_9FUNG</name>
<organism evidence="1 2">
    <name type="scientific">Rhizophlyctis rosea</name>
    <dbReference type="NCBI Taxonomy" id="64517"/>
    <lineage>
        <taxon>Eukaryota</taxon>
        <taxon>Fungi</taxon>
        <taxon>Fungi incertae sedis</taxon>
        <taxon>Chytridiomycota</taxon>
        <taxon>Chytridiomycota incertae sedis</taxon>
        <taxon>Chytridiomycetes</taxon>
        <taxon>Rhizophlyctidales</taxon>
        <taxon>Rhizophlyctidaceae</taxon>
        <taxon>Rhizophlyctis</taxon>
    </lineage>
</organism>
<protein>
    <submittedName>
        <fullName evidence="1">Uncharacterized protein</fullName>
    </submittedName>
</protein>
<dbReference type="PANTHER" id="PTHR12224:SF0">
    <property type="entry name" value="BETA-1,4-MANNOSYL-GLYCOPROTEIN 4-BETA-N-ACETYLGLUCOSAMINYLTRANSFERASE"/>
    <property type="match status" value="1"/>
</dbReference>
<keyword evidence="2" id="KW-1185">Reference proteome</keyword>
<accession>A0AAD5SIG5</accession>
<dbReference type="GO" id="GO:0003830">
    <property type="term" value="F:beta-1,4-mannosylglycoprotein 4-beta-N-acetylglucosaminyltransferase activity"/>
    <property type="evidence" value="ECO:0007669"/>
    <property type="project" value="InterPro"/>
</dbReference>
<dbReference type="InterPro" id="IPR006813">
    <property type="entry name" value="Glyco_trans_17"/>
</dbReference>
<dbReference type="GO" id="GO:0006044">
    <property type="term" value="P:N-acetylglucosamine metabolic process"/>
    <property type="evidence" value="ECO:0007669"/>
    <property type="project" value="TreeGrafter"/>
</dbReference>
<dbReference type="PANTHER" id="PTHR12224">
    <property type="entry name" value="BETA-1,4-MANNOSYL-GLYCOPROTEIN BETA-1,4-N-ACETYLGLUCOSAMINYL-TRANSFERASE"/>
    <property type="match status" value="1"/>
</dbReference>
<dbReference type="Proteomes" id="UP001212841">
    <property type="component" value="Unassembled WGS sequence"/>
</dbReference>
<dbReference type="GO" id="GO:0016020">
    <property type="term" value="C:membrane"/>
    <property type="evidence" value="ECO:0007669"/>
    <property type="project" value="InterPro"/>
</dbReference>
<dbReference type="AlphaFoldDB" id="A0AAD5SIG5"/>